<proteinExistence type="predicted"/>
<dbReference type="EMBL" id="RCWJ01000003">
    <property type="protein sequence ID" value="RLQ82726.1"/>
    <property type="molecule type" value="Genomic_DNA"/>
</dbReference>
<gene>
    <name evidence="4" type="ORF">D9V28_12300</name>
</gene>
<dbReference type="OrthoDB" id="3371840at2"/>
<feature type="domain" description="Glycosyltransferase subfamily 4-like N-terminal" evidence="3">
    <location>
        <begin position="109"/>
        <end position="282"/>
    </location>
</feature>
<dbReference type="Pfam" id="PF13439">
    <property type="entry name" value="Glyco_transf_4"/>
    <property type="match status" value="1"/>
</dbReference>
<evidence type="ECO:0000313" key="5">
    <source>
        <dbReference type="Proteomes" id="UP000282460"/>
    </source>
</evidence>
<evidence type="ECO:0000256" key="1">
    <source>
        <dbReference type="ARBA" id="ARBA00022676"/>
    </source>
</evidence>
<evidence type="ECO:0000313" key="4">
    <source>
        <dbReference type="EMBL" id="RLQ82726.1"/>
    </source>
</evidence>
<organism evidence="4 5">
    <name type="scientific">Mycetocola zhadangensis</name>
    <dbReference type="NCBI Taxonomy" id="1164595"/>
    <lineage>
        <taxon>Bacteria</taxon>
        <taxon>Bacillati</taxon>
        <taxon>Actinomycetota</taxon>
        <taxon>Actinomycetes</taxon>
        <taxon>Micrococcales</taxon>
        <taxon>Microbacteriaceae</taxon>
        <taxon>Mycetocola</taxon>
    </lineage>
</organism>
<dbReference type="PANTHER" id="PTHR45947">
    <property type="entry name" value="SULFOQUINOVOSYL TRANSFERASE SQD2"/>
    <property type="match status" value="1"/>
</dbReference>
<dbReference type="Proteomes" id="UP000282460">
    <property type="component" value="Unassembled WGS sequence"/>
</dbReference>
<dbReference type="AlphaFoldDB" id="A0A3L7IWX7"/>
<protein>
    <submittedName>
        <fullName evidence="4">Glycosyltransferase</fullName>
    </submittedName>
</protein>
<dbReference type="InterPro" id="IPR028098">
    <property type="entry name" value="Glyco_trans_4-like_N"/>
</dbReference>
<sequence length="534" mass="58158">MKFRLSLKRDGGPRRWTGRCACSPSCGLNVKLRNPQDYEYINKRSVVVQPGSGTCIFHDGCSRASRGCDRQHPAGGNMTQLGNDRPVPRAGARPLSVLYSFPHAFGSPGIGDTAWNQVHELVRAGHHVTLVTASVARSVPRLRTLEQTMVVGGRRLPHRAVGRMRAFAWHDLRAAALLNRGTFDVVHTWPLASARTLLAARALGIPGMREVPNTHTAHAFDVVGREYAKLGLAVPSGFSHHFDGDRLVLEDREYAAAHGLLVPSDAVADTFLERGFDGSRLMRHRYGFDPSVIRVPIRDDPARPFTAVFLGRCEPRKGLHYALDAWLASKASETGRFLIYGNFVPGYRELLGPLLAHRSVELRGFTDRPAKAYAQADILLLPSIEEGSALVTYEAQGAGVIPLVSRASGAVVEHAVNGLIHNPGDVAMLSSQIDLVFGSARWRRALKQGVLAHAPTLTWQAANVVLVDLYRQAVAQFSPEDYAARPGELHPGTGEYPELAHGIPGTVTSIDSAVLPRAETQRPSSWSRMHDASG</sequence>
<dbReference type="Pfam" id="PF13692">
    <property type="entry name" value="Glyco_trans_1_4"/>
    <property type="match status" value="1"/>
</dbReference>
<comment type="caution">
    <text evidence="4">The sequence shown here is derived from an EMBL/GenBank/DDBJ whole genome shotgun (WGS) entry which is preliminary data.</text>
</comment>
<reference evidence="4 5" key="1">
    <citation type="submission" date="2018-10" db="EMBL/GenBank/DDBJ databases">
        <authorList>
            <person name="Li J."/>
        </authorList>
    </citation>
    <scope>NUCLEOTIDE SEQUENCE [LARGE SCALE GENOMIC DNA]</scope>
    <source>
        <strain evidence="4 5">ZD1-4</strain>
    </source>
</reference>
<dbReference type="GO" id="GO:0016757">
    <property type="term" value="F:glycosyltransferase activity"/>
    <property type="evidence" value="ECO:0007669"/>
    <property type="project" value="UniProtKB-KW"/>
</dbReference>
<evidence type="ECO:0000259" key="3">
    <source>
        <dbReference type="Pfam" id="PF13439"/>
    </source>
</evidence>
<dbReference type="GO" id="GO:1901137">
    <property type="term" value="P:carbohydrate derivative biosynthetic process"/>
    <property type="evidence" value="ECO:0007669"/>
    <property type="project" value="UniProtKB-ARBA"/>
</dbReference>
<dbReference type="PANTHER" id="PTHR45947:SF13">
    <property type="entry name" value="TRANSFERASE"/>
    <property type="match status" value="1"/>
</dbReference>
<keyword evidence="2 4" id="KW-0808">Transferase</keyword>
<accession>A0A3L7IWX7</accession>
<dbReference type="InterPro" id="IPR050194">
    <property type="entry name" value="Glycosyltransferase_grp1"/>
</dbReference>
<keyword evidence="5" id="KW-1185">Reference proteome</keyword>
<keyword evidence="1" id="KW-0328">Glycosyltransferase</keyword>
<dbReference type="Gene3D" id="3.40.50.2000">
    <property type="entry name" value="Glycogen Phosphorylase B"/>
    <property type="match status" value="2"/>
</dbReference>
<evidence type="ECO:0000256" key="2">
    <source>
        <dbReference type="ARBA" id="ARBA00022679"/>
    </source>
</evidence>
<dbReference type="SUPFAM" id="SSF53756">
    <property type="entry name" value="UDP-Glycosyltransferase/glycogen phosphorylase"/>
    <property type="match status" value="1"/>
</dbReference>
<name>A0A3L7IWX7_9MICO</name>